<evidence type="ECO:0000256" key="9">
    <source>
        <dbReference type="ARBA" id="ARBA00023136"/>
    </source>
</evidence>
<evidence type="ECO:0000256" key="6">
    <source>
        <dbReference type="ARBA" id="ARBA00022989"/>
    </source>
</evidence>
<feature type="transmembrane region" description="Helical" evidence="12">
    <location>
        <begin position="16"/>
        <end position="35"/>
    </location>
</feature>
<comment type="subcellular location">
    <subcellularLocation>
        <location evidence="1">Cell membrane</location>
        <topology evidence="1">Multi-pass membrane protein</topology>
    </subcellularLocation>
</comment>
<dbReference type="Pfam" id="PF00474">
    <property type="entry name" value="SSF"/>
    <property type="match status" value="2"/>
</dbReference>
<dbReference type="Proteomes" id="UP000046393">
    <property type="component" value="Unplaced"/>
</dbReference>
<dbReference type="GO" id="GO:0006814">
    <property type="term" value="P:sodium ion transport"/>
    <property type="evidence" value="ECO:0007669"/>
    <property type="project" value="UniProtKB-KW"/>
</dbReference>
<feature type="transmembrane region" description="Helical" evidence="12">
    <location>
        <begin position="94"/>
        <end position="116"/>
    </location>
</feature>
<dbReference type="InterPro" id="IPR001734">
    <property type="entry name" value="Na/solute_symporter"/>
</dbReference>
<dbReference type="GO" id="GO:0015293">
    <property type="term" value="F:symporter activity"/>
    <property type="evidence" value="ECO:0007669"/>
    <property type="project" value="TreeGrafter"/>
</dbReference>
<dbReference type="InterPro" id="IPR051163">
    <property type="entry name" value="Sodium:Solute_Symporter_SSF"/>
</dbReference>
<keyword evidence="6 12" id="KW-1133">Transmembrane helix</keyword>
<dbReference type="STRING" id="451379.A0A158R3T4"/>
<dbReference type="WBParaSite" id="SMUV_0000022901-mRNA-1">
    <property type="protein sequence ID" value="SMUV_0000022901-mRNA-1"/>
    <property type="gene ID" value="SMUV_0000022901"/>
</dbReference>
<evidence type="ECO:0000256" key="10">
    <source>
        <dbReference type="ARBA" id="ARBA00023201"/>
    </source>
</evidence>
<evidence type="ECO:0000256" key="7">
    <source>
        <dbReference type="ARBA" id="ARBA00023053"/>
    </source>
</evidence>
<feature type="transmembrane region" description="Helical" evidence="12">
    <location>
        <begin position="136"/>
        <end position="159"/>
    </location>
</feature>
<evidence type="ECO:0000313" key="13">
    <source>
        <dbReference type="Proteomes" id="UP000046393"/>
    </source>
</evidence>
<evidence type="ECO:0000256" key="11">
    <source>
        <dbReference type="RuleBase" id="RU362091"/>
    </source>
</evidence>
<dbReference type="PROSITE" id="PS50283">
    <property type="entry name" value="NA_SOLUT_SYMP_3"/>
    <property type="match status" value="1"/>
</dbReference>
<feature type="transmembrane region" description="Helical" evidence="12">
    <location>
        <begin position="469"/>
        <end position="494"/>
    </location>
</feature>
<keyword evidence="9 12" id="KW-0472">Membrane</keyword>
<dbReference type="GO" id="GO:0005886">
    <property type="term" value="C:plasma membrane"/>
    <property type="evidence" value="ECO:0007669"/>
    <property type="project" value="UniProtKB-SubCell"/>
</dbReference>
<organism evidence="13 14">
    <name type="scientific">Syphacia muris</name>
    <dbReference type="NCBI Taxonomy" id="451379"/>
    <lineage>
        <taxon>Eukaryota</taxon>
        <taxon>Metazoa</taxon>
        <taxon>Ecdysozoa</taxon>
        <taxon>Nematoda</taxon>
        <taxon>Chromadorea</taxon>
        <taxon>Rhabditida</taxon>
        <taxon>Spirurina</taxon>
        <taxon>Oxyuridomorpha</taxon>
        <taxon>Oxyuroidea</taxon>
        <taxon>Oxyuridae</taxon>
        <taxon>Syphacia</taxon>
    </lineage>
</organism>
<evidence type="ECO:0000313" key="14">
    <source>
        <dbReference type="WBParaSite" id="SMUV_0000022901-mRNA-1"/>
    </source>
</evidence>
<feature type="transmembrane region" description="Helical" evidence="12">
    <location>
        <begin position="501"/>
        <end position="522"/>
    </location>
</feature>
<keyword evidence="3" id="KW-0813">Transport</keyword>
<accession>A0A158R3T4</accession>
<sequence length="635" mass="70870">MQRRLFENASPSAADYTVIIFSLILSVATGFYHAFRNHFLVRSNRLRSTQKDEYMLGGRRLPLIPVALSLLTTFLSGILMLGVPAEIVQRGTHIWLNFVIGALSMAIAAWIFLPIFHKIRATCIHEYFIHRYHSEVLRQAFSVLFLLLNLTYIAVVIYAPCVALSPVLGINKYILILISFIQNTVNGDFSYSSKIFTLIGFTLLLEFSLSTTLYTTIGGIRAVVWTDSLQALLMYGGVLAVICKSVMHPRVGGVEEVWSIAKSSGRIDDLWHYNITPAQVRQFIRFINASYQSAFLQYNSFWINIISGTVTWLATFGVNQLAVQRYCSLPTIHDTRRAISWIIVPFILICSLVSFIGLIALKYFYNCNPLEAGYIKNPDHLIILFAVEVLTSTPGMFGLFVACIMSATLSTSSSGINSLAAAVYEDFIKRRYASKLNDRQSTIINKASVLIFGILSTALAFATEPLGGILRVCISVFGALSGPFVGIFVLAIFWPKSGFKSTFVSFILTNVIMITICCYNYFEDPYKELFLNTNSTKEGCNDSNFTMPMQPFYEAHYGNPNTSYIARISTYAYSGIGMLVMLILGILLSYLFCETPLPGIKPLTFAGRELPFVPVSTEDQNQGIELVVTESNHSE</sequence>
<evidence type="ECO:0000256" key="4">
    <source>
        <dbReference type="ARBA" id="ARBA00022475"/>
    </source>
</evidence>
<comment type="similarity">
    <text evidence="2 11">Belongs to the sodium:solute symporter (SSF) (TC 2.A.21) family.</text>
</comment>
<evidence type="ECO:0000256" key="2">
    <source>
        <dbReference type="ARBA" id="ARBA00006434"/>
    </source>
</evidence>
<protein>
    <submittedName>
        <fullName evidence="14">Sodium-coupled monocarboxylate transporter 1</fullName>
    </submittedName>
</protein>
<feature type="transmembrane region" description="Helical" evidence="12">
    <location>
        <begin position="195"/>
        <end position="217"/>
    </location>
</feature>
<keyword evidence="7" id="KW-0915">Sodium</keyword>
<dbReference type="InterPro" id="IPR038377">
    <property type="entry name" value="Na/Glc_symporter_sf"/>
</dbReference>
<dbReference type="PANTHER" id="PTHR42985">
    <property type="entry name" value="SODIUM-COUPLED MONOCARBOXYLATE TRANSPORTER"/>
    <property type="match status" value="1"/>
</dbReference>
<keyword evidence="10" id="KW-0739">Sodium transport</keyword>
<dbReference type="PANTHER" id="PTHR42985:SF40">
    <property type="entry name" value="LD47995P-RELATED"/>
    <property type="match status" value="1"/>
</dbReference>
<feature type="transmembrane region" description="Helical" evidence="12">
    <location>
        <begin position="571"/>
        <end position="593"/>
    </location>
</feature>
<evidence type="ECO:0000256" key="3">
    <source>
        <dbReference type="ARBA" id="ARBA00022448"/>
    </source>
</evidence>
<dbReference type="Gene3D" id="1.20.1730.10">
    <property type="entry name" value="Sodium/glucose cotransporter"/>
    <property type="match status" value="1"/>
</dbReference>
<keyword evidence="5 12" id="KW-0812">Transmembrane</keyword>
<name>A0A158R3T4_9BILA</name>
<feature type="transmembrane region" description="Helical" evidence="12">
    <location>
        <begin position="339"/>
        <end position="361"/>
    </location>
</feature>
<reference evidence="14" key="1">
    <citation type="submission" date="2016-04" db="UniProtKB">
        <authorList>
            <consortium name="WormBaseParasite"/>
        </authorList>
    </citation>
    <scope>IDENTIFICATION</scope>
</reference>
<evidence type="ECO:0000256" key="12">
    <source>
        <dbReference type="SAM" id="Phobius"/>
    </source>
</evidence>
<feature type="transmembrane region" description="Helical" evidence="12">
    <location>
        <begin position="381"/>
        <end position="404"/>
    </location>
</feature>
<feature type="transmembrane region" description="Helical" evidence="12">
    <location>
        <begin position="443"/>
        <end position="463"/>
    </location>
</feature>
<evidence type="ECO:0000256" key="5">
    <source>
        <dbReference type="ARBA" id="ARBA00022692"/>
    </source>
</evidence>
<evidence type="ECO:0000256" key="1">
    <source>
        <dbReference type="ARBA" id="ARBA00004651"/>
    </source>
</evidence>
<dbReference type="AlphaFoldDB" id="A0A158R3T4"/>
<feature type="transmembrane region" description="Helical" evidence="12">
    <location>
        <begin position="61"/>
        <end position="82"/>
    </location>
</feature>
<keyword evidence="13" id="KW-1185">Reference proteome</keyword>
<keyword evidence="8" id="KW-0406">Ion transport</keyword>
<evidence type="ECO:0000256" key="8">
    <source>
        <dbReference type="ARBA" id="ARBA00023065"/>
    </source>
</evidence>
<keyword evidence="4" id="KW-1003">Cell membrane</keyword>
<feature type="transmembrane region" description="Helical" evidence="12">
    <location>
        <begin position="301"/>
        <end position="318"/>
    </location>
</feature>
<proteinExistence type="inferred from homology"/>